<accession>A0A0J9W467</accession>
<reference evidence="3" key="1">
    <citation type="submission" date="2007-04" db="EMBL/GenBank/DDBJ databases">
        <authorList>
            <consortium name="The Broad Institute Genome Sequencing Platform"/>
            <person name="Birren B."/>
            <person name="Lander E."/>
            <person name="Galagan J."/>
            <person name="Nusbaum C."/>
            <person name="Devon K."/>
            <person name="Ma L.-J."/>
            <person name="Jaffe D."/>
            <person name="Butler J."/>
            <person name="Alvarez P."/>
            <person name="Gnerre S."/>
            <person name="Grabherr M."/>
            <person name="Kleber M."/>
            <person name="Mauceli E."/>
            <person name="Brockman W."/>
            <person name="MacCallum I.A."/>
            <person name="Young S."/>
            <person name="LaButti K."/>
            <person name="DeCaprio D."/>
            <person name="Crawford M."/>
            <person name="Koehrsen M."/>
            <person name="Engels R."/>
            <person name="Montgomery P."/>
            <person name="Pearson M."/>
            <person name="Howarth C."/>
            <person name="Larson L."/>
            <person name="White J."/>
            <person name="O'Leary S."/>
            <person name="Kodira C."/>
            <person name="Zeng Q."/>
            <person name="Yandava C."/>
            <person name="Alvarado L."/>
            <person name="Kistler C."/>
            <person name="Shim W.-B."/>
            <person name="Kang S."/>
            <person name="Woloshuk C."/>
        </authorList>
    </citation>
    <scope>NUCLEOTIDE SEQUENCE</scope>
    <source>
        <strain evidence="3">4287</strain>
    </source>
</reference>
<dbReference type="KEGG" id="fox:FOXG_22195"/>
<feature type="transmembrane region" description="Helical" evidence="2">
    <location>
        <begin position="7"/>
        <end position="34"/>
    </location>
</feature>
<evidence type="ECO:0000313" key="5">
    <source>
        <dbReference type="Proteomes" id="UP000009097"/>
    </source>
</evidence>
<dbReference type="EMBL" id="DS231723">
    <property type="protein sequence ID" value="KNB17824.1"/>
    <property type="molecule type" value="Genomic_DNA"/>
</dbReference>
<reference evidence="3" key="2">
    <citation type="journal article" date="2010" name="Nature">
        <title>Comparative genomics reveals mobile pathogenicity chromosomes in Fusarium.</title>
        <authorList>
            <person name="Ma L.J."/>
            <person name="van der Does H.C."/>
            <person name="Borkovich K.A."/>
            <person name="Coleman J.J."/>
            <person name="Daboussi M.J."/>
            <person name="Di Pietro A."/>
            <person name="Dufresne M."/>
            <person name="Freitag M."/>
            <person name="Grabherr M."/>
            <person name="Henrissat B."/>
            <person name="Houterman P.M."/>
            <person name="Kang S."/>
            <person name="Shim W.B."/>
            <person name="Woloshuk C."/>
            <person name="Xie X."/>
            <person name="Xu J.R."/>
            <person name="Antoniw J."/>
            <person name="Baker S.E."/>
            <person name="Bluhm B.H."/>
            <person name="Breakspear A."/>
            <person name="Brown D.W."/>
            <person name="Butchko R.A."/>
            <person name="Chapman S."/>
            <person name="Coulson R."/>
            <person name="Coutinho P.M."/>
            <person name="Danchin E.G."/>
            <person name="Diener A."/>
            <person name="Gale L.R."/>
            <person name="Gardiner D.M."/>
            <person name="Goff S."/>
            <person name="Hammond-Kosack K.E."/>
            <person name="Hilburn K."/>
            <person name="Hua-Van A."/>
            <person name="Jonkers W."/>
            <person name="Kazan K."/>
            <person name="Kodira C.D."/>
            <person name="Koehrsen M."/>
            <person name="Kumar L."/>
            <person name="Lee Y.H."/>
            <person name="Li L."/>
            <person name="Manners J.M."/>
            <person name="Miranda-Saavedra D."/>
            <person name="Mukherjee M."/>
            <person name="Park G."/>
            <person name="Park J."/>
            <person name="Park S.Y."/>
            <person name="Proctor R.H."/>
            <person name="Regev A."/>
            <person name="Ruiz-Roldan M.C."/>
            <person name="Sain D."/>
            <person name="Sakthikumar S."/>
            <person name="Sykes S."/>
            <person name="Schwartz D.C."/>
            <person name="Turgeon B.G."/>
            <person name="Wapinski I."/>
            <person name="Yoder O."/>
            <person name="Young S."/>
            <person name="Zeng Q."/>
            <person name="Zhou S."/>
            <person name="Galagan J."/>
            <person name="Cuomo C.A."/>
            <person name="Kistler H.C."/>
            <person name="Rep M."/>
        </authorList>
    </citation>
    <scope>NUCLEOTIDE SEQUENCE [LARGE SCALE GENOMIC DNA]</scope>
    <source>
        <strain evidence="3">4287</strain>
    </source>
</reference>
<name>A0A0J9W467_FUSO4</name>
<dbReference type="VEuPathDB" id="FungiDB:FOXG_22060"/>
<evidence type="ECO:0000256" key="1">
    <source>
        <dbReference type="SAM" id="MobiDB-lite"/>
    </source>
</evidence>
<dbReference type="EMBL" id="DS231725">
    <property type="protein sequence ID" value="KNB18338.1"/>
    <property type="molecule type" value="Genomic_DNA"/>
</dbReference>
<keyword evidence="2" id="KW-1133">Transmembrane helix</keyword>
<feature type="compositionally biased region" description="Pro residues" evidence="1">
    <location>
        <begin position="264"/>
        <end position="274"/>
    </location>
</feature>
<dbReference type="GeneID" id="28962901"/>
<dbReference type="KEGG" id="fox:FOXG_22060"/>
<feature type="region of interest" description="Disordered" evidence="1">
    <location>
        <begin position="256"/>
        <end position="279"/>
    </location>
</feature>
<keyword evidence="2" id="KW-0472">Membrane</keyword>
<dbReference type="Proteomes" id="UP000009097">
    <property type="component" value="Unassembled WGS sequence"/>
</dbReference>
<gene>
    <name evidence="3" type="ORF">FOXG_22060</name>
    <name evidence="4" type="ORF">FOXG_22195</name>
</gene>
<proteinExistence type="predicted"/>
<evidence type="ECO:0000313" key="4">
    <source>
        <dbReference type="EMBL" id="KNB18338.1"/>
    </source>
</evidence>
<dbReference type="GeneID" id="28962766"/>
<evidence type="ECO:0000313" key="3">
    <source>
        <dbReference type="EMBL" id="KNB17824.1"/>
    </source>
</evidence>
<keyword evidence="2" id="KW-0812">Transmembrane</keyword>
<dbReference type="RefSeq" id="XP_018256383.1">
    <property type="nucleotide sequence ID" value="XM_018402593.1"/>
</dbReference>
<dbReference type="RefSeq" id="XP_018255869.1">
    <property type="nucleotide sequence ID" value="XM_018402442.1"/>
</dbReference>
<evidence type="ECO:0000256" key="2">
    <source>
        <dbReference type="SAM" id="Phobius"/>
    </source>
</evidence>
<organism evidence="3 5">
    <name type="scientific">Fusarium oxysporum f. sp. lycopersici (strain 4287 / CBS 123668 / FGSC 9935 / NRRL 34936)</name>
    <name type="common">Fusarium vascular wilt of tomato</name>
    <dbReference type="NCBI Taxonomy" id="426428"/>
    <lineage>
        <taxon>Eukaryota</taxon>
        <taxon>Fungi</taxon>
        <taxon>Dikarya</taxon>
        <taxon>Ascomycota</taxon>
        <taxon>Pezizomycotina</taxon>
        <taxon>Sordariomycetes</taxon>
        <taxon>Hypocreomycetidae</taxon>
        <taxon>Hypocreales</taxon>
        <taxon>Nectriaceae</taxon>
        <taxon>Fusarium</taxon>
        <taxon>Fusarium oxysporum species complex</taxon>
    </lineage>
</organism>
<dbReference type="AlphaFoldDB" id="A0A0J9W467"/>
<protein>
    <submittedName>
        <fullName evidence="3">Uncharacterized protein</fullName>
    </submittedName>
</protein>
<dbReference type="VEuPathDB" id="FungiDB:FOXG_22195"/>
<dbReference type="OrthoDB" id="5153866at2759"/>
<sequence length="599" mass="67026">MADAAELAGIVGTWVAVALAVIALAGVLPVYLLYRASNTERNIALSDVDDPHHLYISPGVALWRGKPFSWTLGIPDFTNSPCIEDLRLKFHRNAIQKEHSLTGWVNLANLLRAYGAPGPRTGALEYNRRESYLPVHRGWLLLIGINGRYTRDKVYGVARGQPIESEMVDFGKHPSSISGSTGMLGPMPSRQGDLIDAKICFRLHSAKQLKSLHSEDIHIKLQVMLFLGLLPGRKGALYDLRKPTIVARGAHGLHVVPQTNLPQSGPPGPPGPPEQPKKEARTIWKLTSSDSEELGPDRRRILHDLNVKVPYVYKIATDQDERESENYNELRPSSSGRHSFYSIEVSQQGKPTAWMCKSDLSRLLNAFFGLPTSPYGFLCGPGLFDEDGLFSQLFPETLSKIIECELQTVDRLNLSDSDQEALREAMLDIWNADPDDKSWSRGRMAAFHELAKRLCTTCKADSPTLRILMILYALDPSFAALIRKPCENSKDAVARLSLDLEKKVVRTTASTGLSAREWYFEFYKITHSNQLYGTALEVAFPYVKMACLLAEVRIAMWRMMIPAKHLSTFYNGLDSIVHITSRTVPPKSIPQINYNRYAR</sequence>